<evidence type="ECO:0000256" key="6">
    <source>
        <dbReference type="PROSITE-ProRule" id="PRU00339"/>
    </source>
</evidence>
<evidence type="ECO:0000256" key="3">
    <source>
        <dbReference type="ARBA" id="ARBA00022803"/>
    </source>
</evidence>
<feature type="compositionally biased region" description="Acidic residues" evidence="7">
    <location>
        <begin position="63"/>
        <end position="75"/>
    </location>
</feature>
<evidence type="ECO:0000313" key="10">
    <source>
        <dbReference type="Proteomes" id="UP001458880"/>
    </source>
</evidence>
<dbReference type="GO" id="GO:0030544">
    <property type="term" value="F:Hsp70 protein binding"/>
    <property type="evidence" value="ECO:0007669"/>
    <property type="project" value="TreeGrafter"/>
</dbReference>
<reference evidence="9 10" key="1">
    <citation type="journal article" date="2024" name="BMC Genomics">
        <title>De novo assembly and annotation of Popillia japonica's genome with initial clues to its potential as an invasive pest.</title>
        <authorList>
            <person name="Cucini C."/>
            <person name="Boschi S."/>
            <person name="Funari R."/>
            <person name="Cardaioli E."/>
            <person name="Iannotti N."/>
            <person name="Marturano G."/>
            <person name="Paoli F."/>
            <person name="Bruttini M."/>
            <person name="Carapelli A."/>
            <person name="Frati F."/>
            <person name="Nardi F."/>
        </authorList>
    </citation>
    <scope>NUCLEOTIDE SEQUENCE [LARGE SCALE GENOMIC DNA]</scope>
    <source>
        <strain evidence="9">DMR45628</strain>
    </source>
</reference>
<feature type="region of interest" description="Disordered" evidence="7">
    <location>
        <begin position="346"/>
        <end position="367"/>
    </location>
</feature>
<keyword evidence="3 6" id="KW-0802">TPR repeat</keyword>
<dbReference type="GO" id="GO:0046983">
    <property type="term" value="F:protein dimerization activity"/>
    <property type="evidence" value="ECO:0007669"/>
    <property type="project" value="InterPro"/>
</dbReference>
<dbReference type="CDD" id="cd14438">
    <property type="entry name" value="Hip_N"/>
    <property type="match status" value="1"/>
</dbReference>
<dbReference type="InterPro" id="IPR034649">
    <property type="entry name" value="Hip_N"/>
</dbReference>
<feature type="region of interest" description="Disordered" evidence="7">
    <location>
        <begin position="45"/>
        <end position="75"/>
    </location>
</feature>
<dbReference type="Pfam" id="PF13414">
    <property type="entry name" value="TPR_11"/>
    <property type="match status" value="1"/>
</dbReference>
<dbReference type="Gene3D" id="6.10.250.3420">
    <property type="match status" value="1"/>
</dbReference>
<evidence type="ECO:0000259" key="8">
    <source>
        <dbReference type="SMART" id="SM00727"/>
    </source>
</evidence>
<dbReference type="SMART" id="SM00727">
    <property type="entry name" value="STI1"/>
    <property type="match status" value="1"/>
</dbReference>
<evidence type="ECO:0000256" key="4">
    <source>
        <dbReference type="ARBA" id="ARBA00037033"/>
    </source>
</evidence>
<comment type="caution">
    <text evidence="9">The sequence shown here is derived from an EMBL/GenBank/DDBJ whole genome shotgun (WGS) entry which is preliminary data.</text>
</comment>
<dbReference type="Pfam" id="PF18253">
    <property type="entry name" value="HipN"/>
    <property type="match status" value="1"/>
</dbReference>
<dbReference type="PANTHER" id="PTHR45883:SF2">
    <property type="entry name" value="HSC70-INTERACTING PROTEIN"/>
    <property type="match status" value="1"/>
</dbReference>
<comment type="similarity">
    <text evidence="1">Belongs to the FAM10 family.</text>
</comment>
<evidence type="ECO:0000256" key="2">
    <source>
        <dbReference type="ARBA" id="ARBA00022737"/>
    </source>
</evidence>
<feature type="domain" description="STI1" evidence="8">
    <location>
        <begin position="282"/>
        <end position="321"/>
    </location>
</feature>
<feature type="repeat" description="TPR" evidence="6">
    <location>
        <begin position="183"/>
        <end position="216"/>
    </location>
</feature>
<accession>A0AAW1LXP1</accession>
<dbReference type="Gene3D" id="1.25.40.10">
    <property type="entry name" value="Tetratricopeptide repeat domain"/>
    <property type="match status" value="1"/>
</dbReference>
<dbReference type="Pfam" id="PF07719">
    <property type="entry name" value="TPR_2"/>
    <property type="match status" value="1"/>
</dbReference>
<comment type="subunit">
    <text evidence="5">Homotetramer. Interacts with Hsc70 as well as DNAJ homologs and Hsp90.</text>
</comment>
<dbReference type="SUPFAM" id="SSF48452">
    <property type="entry name" value="TPR-like"/>
    <property type="match status" value="1"/>
</dbReference>
<evidence type="ECO:0000256" key="5">
    <source>
        <dbReference type="ARBA" id="ARBA00064040"/>
    </source>
</evidence>
<evidence type="ECO:0000256" key="7">
    <source>
        <dbReference type="SAM" id="MobiDB-lite"/>
    </source>
</evidence>
<dbReference type="GO" id="GO:1902494">
    <property type="term" value="C:catalytic complex"/>
    <property type="evidence" value="ECO:0007669"/>
    <property type="project" value="UniProtKB-ARBA"/>
</dbReference>
<comment type="function">
    <text evidence="4">One HIP oligomer binds the ATPase domains of at least two HSC70 molecules dependent on activation of the HSC70 ATPase by HSP40. Stabilizes the ADP state of HSC70 that has a high affinity for substrate protein. Through its own chaperone activity, it may contribute to the interaction of HSC70 with various target proteins.</text>
</comment>
<feature type="compositionally biased region" description="Low complexity" evidence="7">
    <location>
        <begin position="346"/>
        <end position="360"/>
    </location>
</feature>
<dbReference type="InterPro" id="IPR013105">
    <property type="entry name" value="TPR_2"/>
</dbReference>
<feature type="region of interest" description="Disordered" evidence="7">
    <location>
        <begin position="239"/>
        <end position="270"/>
    </location>
</feature>
<gene>
    <name evidence="9" type="ORF">QE152_g9816</name>
</gene>
<organism evidence="9 10">
    <name type="scientific">Popillia japonica</name>
    <name type="common">Japanese beetle</name>
    <dbReference type="NCBI Taxonomy" id="7064"/>
    <lineage>
        <taxon>Eukaryota</taxon>
        <taxon>Metazoa</taxon>
        <taxon>Ecdysozoa</taxon>
        <taxon>Arthropoda</taxon>
        <taxon>Hexapoda</taxon>
        <taxon>Insecta</taxon>
        <taxon>Pterygota</taxon>
        <taxon>Neoptera</taxon>
        <taxon>Endopterygota</taxon>
        <taxon>Coleoptera</taxon>
        <taxon>Polyphaga</taxon>
        <taxon>Scarabaeiformia</taxon>
        <taxon>Scarabaeidae</taxon>
        <taxon>Rutelinae</taxon>
        <taxon>Popillia</taxon>
    </lineage>
</organism>
<dbReference type="Proteomes" id="UP001458880">
    <property type="component" value="Unassembled WGS sequence"/>
</dbReference>
<dbReference type="InterPro" id="IPR041243">
    <property type="entry name" value="STI1/HOP_DP"/>
</dbReference>
<dbReference type="AlphaFoldDB" id="A0AAW1LXP1"/>
<dbReference type="InterPro" id="IPR011990">
    <property type="entry name" value="TPR-like_helical_dom_sf"/>
</dbReference>
<keyword evidence="10" id="KW-1185">Reference proteome</keyword>
<dbReference type="EMBL" id="JASPKY010000086">
    <property type="protein sequence ID" value="KAK9738507.1"/>
    <property type="molecule type" value="Genomic_DNA"/>
</dbReference>
<dbReference type="FunFam" id="6.10.250.3420:FF:000001">
    <property type="entry name" value="Hsc70-interacting protein-like protein"/>
    <property type="match status" value="1"/>
</dbReference>
<proteinExistence type="inferred from homology"/>
<dbReference type="PANTHER" id="PTHR45883">
    <property type="entry name" value="HSC70-INTERACTING PROTEIN"/>
    <property type="match status" value="1"/>
</dbReference>
<dbReference type="SMART" id="SM00028">
    <property type="entry name" value="TPR"/>
    <property type="match status" value="3"/>
</dbReference>
<dbReference type="PROSITE" id="PS50005">
    <property type="entry name" value="TPR"/>
    <property type="match status" value="2"/>
</dbReference>
<feature type="repeat" description="TPR" evidence="6">
    <location>
        <begin position="115"/>
        <end position="148"/>
    </location>
</feature>
<sequence length="367" mass="41224">MSCPLDKDSLAKLKAFIDICIQKPDIFKFPELNFFKDYIESLGGKIPEPKMSTTEEKVPTEPPEPEVENIEVESDPESVLEFETTGCIEPDIINEETQIMGDFDKEVTEEEQDQADEKRMEAMKQFSEGNFDEAVEFYGEAIKLNPSSALLYSKRGQAYLKLNKPNACIKDCSRALELNCDSAPAYKFRGRAYRLLGEWEKAARDLRQAVKIDFDEQSDEWLKEVQPIAQKIEQHNLKVERKKADKEEKQRQERLRKAKEAHAKSTTEAPPEMGDIYKLLQDPEIMAAFQDPDVAAAFQDISTNPANFIKYQNNPKIKSVLEKLSSKIGPNFPGFPGAGAFPAGFPGAANPTATNAPPSTTDDDALD</sequence>
<evidence type="ECO:0000256" key="1">
    <source>
        <dbReference type="ARBA" id="ARBA00009015"/>
    </source>
</evidence>
<dbReference type="InterPro" id="IPR019734">
    <property type="entry name" value="TPR_rpt"/>
</dbReference>
<dbReference type="Pfam" id="PF17830">
    <property type="entry name" value="STI1-HOP_DP"/>
    <property type="match status" value="1"/>
</dbReference>
<evidence type="ECO:0000313" key="9">
    <source>
        <dbReference type="EMBL" id="KAK9738507.1"/>
    </source>
</evidence>
<protein>
    <submittedName>
        <fullName evidence="9">STI1 domain</fullName>
    </submittedName>
</protein>
<dbReference type="Gene3D" id="1.10.260.100">
    <property type="match status" value="1"/>
</dbReference>
<keyword evidence="2" id="KW-0677">Repeat</keyword>
<dbReference type="GO" id="GO:0005634">
    <property type="term" value="C:nucleus"/>
    <property type="evidence" value="ECO:0007669"/>
    <property type="project" value="UniProtKB-ARBA"/>
</dbReference>
<feature type="compositionally biased region" description="Basic and acidic residues" evidence="7">
    <location>
        <begin position="239"/>
        <end position="265"/>
    </location>
</feature>
<name>A0AAW1LXP1_POPJA</name>
<dbReference type="FunFam" id="1.25.40.10:FF:000112">
    <property type="entry name" value="FAM10 family protein"/>
    <property type="match status" value="1"/>
</dbReference>
<dbReference type="InterPro" id="IPR006636">
    <property type="entry name" value="STI1_HS-bd"/>
</dbReference>